<reference evidence="2" key="1">
    <citation type="submission" date="2021-03" db="EMBL/GenBank/DDBJ databases">
        <title>Draft genome sequence of rust myrtle Austropuccinia psidii MF-1, a brazilian biotype.</title>
        <authorList>
            <person name="Quecine M.C."/>
            <person name="Pachon D.M.R."/>
            <person name="Bonatelli M.L."/>
            <person name="Correr F.H."/>
            <person name="Franceschini L.M."/>
            <person name="Leite T.F."/>
            <person name="Margarido G.R.A."/>
            <person name="Almeida C.A."/>
            <person name="Ferrarezi J.A."/>
            <person name="Labate C.A."/>
        </authorList>
    </citation>
    <scope>NUCLEOTIDE SEQUENCE</scope>
    <source>
        <strain evidence="2">MF-1</strain>
    </source>
</reference>
<feature type="region of interest" description="Disordered" evidence="1">
    <location>
        <begin position="39"/>
        <end position="99"/>
    </location>
</feature>
<feature type="compositionally biased region" description="Pro residues" evidence="1">
    <location>
        <begin position="56"/>
        <end position="65"/>
    </location>
</feature>
<proteinExistence type="predicted"/>
<evidence type="ECO:0000313" key="3">
    <source>
        <dbReference type="Proteomes" id="UP000765509"/>
    </source>
</evidence>
<name>A0A9Q3IDQ7_9BASI</name>
<dbReference type="EMBL" id="AVOT02042320">
    <property type="protein sequence ID" value="MBW0537728.1"/>
    <property type="molecule type" value="Genomic_DNA"/>
</dbReference>
<evidence type="ECO:0000313" key="2">
    <source>
        <dbReference type="EMBL" id="MBW0537728.1"/>
    </source>
</evidence>
<organism evidence="2 3">
    <name type="scientific">Austropuccinia psidii MF-1</name>
    <dbReference type="NCBI Taxonomy" id="1389203"/>
    <lineage>
        <taxon>Eukaryota</taxon>
        <taxon>Fungi</taxon>
        <taxon>Dikarya</taxon>
        <taxon>Basidiomycota</taxon>
        <taxon>Pucciniomycotina</taxon>
        <taxon>Pucciniomycetes</taxon>
        <taxon>Pucciniales</taxon>
        <taxon>Sphaerophragmiaceae</taxon>
        <taxon>Austropuccinia</taxon>
    </lineage>
</organism>
<comment type="caution">
    <text evidence="2">The sequence shown here is derived from an EMBL/GenBank/DDBJ whole genome shotgun (WGS) entry which is preliminary data.</text>
</comment>
<sequence>MLNLVPRFPAPLIHHKYSSRKCDQSLLFVPETKKNRLQKISQKSSDIIVQIEDPRTPNPANPAPPLNESSSSPSLLDFGNGPIRSTAKTSPGDSTIIREGGIIGRCQLLASEQDSHFSKSP</sequence>
<dbReference type="Proteomes" id="UP000765509">
    <property type="component" value="Unassembled WGS sequence"/>
</dbReference>
<feature type="compositionally biased region" description="Low complexity" evidence="1">
    <location>
        <begin position="66"/>
        <end position="76"/>
    </location>
</feature>
<feature type="non-terminal residue" evidence="2">
    <location>
        <position position="1"/>
    </location>
</feature>
<protein>
    <submittedName>
        <fullName evidence="2">Uncharacterized protein</fullName>
    </submittedName>
</protein>
<evidence type="ECO:0000256" key="1">
    <source>
        <dbReference type="SAM" id="MobiDB-lite"/>
    </source>
</evidence>
<gene>
    <name evidence="2" type="ORF">O181_077443</name>
</gene>
<accession>A0A9Q3IDQ7</accession>
<dbReference type="AlphaFoldDB" id="A0A9Q3IDQ7"/>
<keyword evidence="3" id="KW-1185">Reference proteome</keyword>